<organism evidence="6">
    <name type="scientific">Thermosphaera aggregans</name>
    <dbReference type="NCBI Taxonomy" id="54254"/>
    <lineage>
        <taxon>Archaea</taxon>
        <taxon>Thermoproteota</taxon>
        <taxon>Thermoprotei</taxon>
        <taxon>Desulfurococcales</taxon>
        <taxon>Desulfurococcaceae</taxon>
        <taxon>Thermosphaera</taxon>
    </lineage>
</organism>
<evidence type="ECO:0000256" key="4">
    <source>
        <dbReference type="ARBA" id="ARBA00022840"/>
    </source>
</evidence>
<dbReference type="GO" id="GO:0005524">
    <property type="term" value="F:ATP binding"/>
    <property type="evidence" value="ECO:0007669"/>
    <property type="project" value="UniProtKB-KW"/>
</dbReference>
<keyword evidence="3" id="KW-0547">Nucleotide-binding</keyword>
<reference evidence="6" key="1">
    <citation type="journal article" date="2020" name="mSystems">
        <title>Genome- and Community-Level Interaction Insights into Carbon Utilization and Element Cycling Functions of Hydrothermarchaeota in Hydrothermal Sediment.</title>
        <authorList>
            <person name="Zhou Z."/>
            <person name="Liu Y."/>
            <person name="Xu W."/>
            <person name="Pan J."/>
            <person name="Luo Z.H."/>
            <person name="Li M."/>
        </authorList>
    </citation>
    <scope>NUCLEOTIDE SEQUENCE [LARGE SCALE GENOMIC DNA]</scope>
    <source>
        <strain evidence="6">SpSt-23</strain>
    </source>
</reference>
<dbReference type="PANTHER" id="PTHR43790:SF9">
    <property type="entry name" value="GALACTOFURANOSE TRANSPORTER ATP-BINDING PROTEIN YTFR"/>
    <property type="match status" value="1"/>
</dbReference>
<dbReference type="InterPro" id="IPR050107">
    <property type="entry name" value="ABC_carbohydrate_import_ATPase"/>
</dbReference>
<dbReference type="EMBL" id="DSJT01000005">
    <property type="protein sequence ID" value="HEF87068.1"/>
    <property type="molecule type" value="Genomic_DNA"/>
</dbReference>
<dbReference type="InterPro" id="IPR003593">
    <property type="entry name" value="AAA+_ATPase"/>
</dbReference>
<evidence type="ECO:0000256" key="3">
    <source>
        <dbReference type="ARBA" id="ARBA00022741"/>
    </source>
</evidence>
<name>A0A7C2BKP7_9CREN</name>
<feature type="domain" description="ABC transporter" evidence="5">
    <location>
        <begin position="8"/>
        <end position="243"/>
    </location>
</feature>
<keyword evidence="2" id="KW-0677">Repeat</keyword>
<dbReference type="SUPFAM" id="SSF52540">
    <property type="entry name" value="P-loop containing nucleoside triphosphate hydrolases"/>
    <property type="match status" value="2"/>
</dbReference>
<dbReference type="CDD" id="cd03215">
    <property type="entry name" value="ABC_Carb_Monos_II"/>
    <property type="match status" value="1"/>
</dbReference>
<dbReference type="SMART" id="SM00382">
    <property type="entry name" value="AAA"/>
    <property type="match status" value="1"/>
</dbReference>
<sequence>MGSQQLELLLKDITKTFPGGVIALQDVSMKLRGGEFVALLGENGAGKSTLMKILYGIYTPDKGSILLNNEELIIRKPSDAIRKGIIMVSQSPQLIDRLTVAENLTLGLENVKPLGGFSTASIMLKEYSVKVGVKIKPEDKVWSLTYTQKQLVEIVRALILGAKVLILDEALTYLPIEERKKFYVFLQEFKRKGGAVVVITHKIPEALEVADRIVVLRKGRLSGELTREEATLERVRELMFAEAAKEITYERLPGSVKSEKPVIKAEDVWVQGDFGVPAVKGVSIEVKEGEVAGIAGVVGNGQRELLEALIGLRRIDKGRVSIDGVDVTNKGIGKIRNMGIGFIPDLPLRYGVSQDNNIIENIAVLFHREKLVIDWDRIQGLTRDIIKTFKILTPSEFYPVKILSGGNLMKVVVGRELNYSRKALIAYNPTRALDEITAVQVRRIIKDKAMNERVAVLFASEDLDEVYQLSDTIYVMNSGKIHGPFDPETTPREEIERLMVM</sequence>
<evidence type="ECO:0000256" key="1">
    <source>
        <dbReference type="ARBA" id="ARBA00022448"/>
    </source>
</evidence>
<evidence type="ECO:0000313" key="6">
    <source>
        <dbReference type="EMBL" id="HEF87068.1"/>
    </source>
</evidence>
<evidence type="ECO:0000259" key="5">
    <source>
        <dbReference type="PROSITE" id="PS50893"/>
    </source>
</evidence>
<comment type="caution">
    <text evidence="6">The sequence shown here is derived from an EMBL/GenBank/DDBJ whole genome shotgun (WGS) entry which is preliminary data.</text>
</comment>
<evidence type="ECO:0000256" key="2">
    <source>
        <dbReference type="ARBA" id="ARBA00022737"/>
    </source>
</evidence>
<dbReference type="InterPro" id="IPR027417">
    <property type="entry name" value="P-loop_NTPase"/>
</dbReference>
<dbReference type="PANTHER" id="PTHR43790">
    <property type="entry name" value="CARBOHYDRATE TRANSPORT ATP-BINDING PROTEIN MG119-RELATED"/>
    <property type="match status" value="1"/>
</dbReference>
<proteinExistence type="predicted"/>
<feature type="domain" description="ABC transporter" evidence="5">
    <location>
        <begin position="263"/>
        <end position="501"/>
    </location>
</feature>
<dbReference type="Gene3D" id="3.40.50.300">
    <property type="entry name" value="P-loop containing nucleotide triphosphate hydrolases"/>
    <property type="match status" value="2"/>
</dbReference>
<dbReference type="Pfam" id="PF00005">
    <property type="entry name" value="ABC_tran"/>
    <property type="match status" value="2"/>
</dbReference>
<protein>
    <submittedName>
        <fullName evidence="6">ATP-binding cassette domain-containing protein</fullName>
    </submittedName>
</protein>
<keyword evidence="4 6" id="KW-0067">ATP-binding</keyword>
<gene>
    <name evidence="6" type="ORF">ENP55_01940</name>
</gene>
<dbReference type="InterPro" id="IPR017871">
    <property type="entry name" value="ABC_transporter-like_CS"/>
</dbReference>
<accession>A0A7C2BKP7</accession>
<dbReference type="PROSITE" id="PS50893">
    <property type="entry name" value="ABC_TRANSPORTER_2"/>
    <property type="match status" value="2"/>
</dbReference>
<dbReference type="CDD" id="cd03216">
    <property type="entry name" value="ABC_Carb_Monos_I"/>
    <property type="match status" value="1"/>
</dbReference>
<dbReference type="PROSITE" id="PS00211">
    <property type="entry name" value="ABC_TRANSPORTER_1"/>
    <property type="match status" value="1"/>
</dbReference>
<dbReference type="AlphaFoldDB" id="A0A7C2BKP7"/>
<keyword evidence="1" id="KW-0813">Transport</keyword>
<dbReference type="InterPro" id="IPR003439">
    <property type="entry name" value="ABC_transporter-like_ATP-bd"/>
</dbReference>
<dbReference type="GO" id="GO:0016887">
    <property type="term" value="F:ATP hydrolysis activity"/>
    <property type="evidence" value="ECO:0007669"/>
    <property type="project" value="InterPro"/>
</dbReference>